<dbReference type="Pfam" id="PF25597">
    <property type="entry name" value="SH3_retrovirus"/>
    <property type="match status" value="1"/>
</dbReference>
<dbReference type="GO" id="GO:0016787">
    <property type="term" value="F:hydrolase activity"/>
    <property type="evidence" value="ECO:0007669"/>
    <property type="project" value="UniProtKB-KW"/>
</dbReference>
<dbReference type="AlphaFoldDB" id="A0A6L2LN12"/>
<organism evidence="3">
    <name type="scientific">Tanacetum cinerariifolium</name>
    <name type="common">Dalmatian daisy</name>
    <name type="synonym">Chrysanthemum cinerariifolium</name>
    <dbReference type="NCBI Taxonomy" id="118510"/>
    <lineage>
        <taxon>Eukaryota</taxon>
        <taxon>Viridiplantae</taxon>
        <taxon>Streptophyta</taxon>
        <taxon>Embryophyta</taxon>
        <taxon>Tracheophyta</taxon>
        <taxon>Spermatophyta</taxon>
        <taxon>Magnoliopsida</taxon>
        <taxon>eudicotyledons</taxon>
        <taxon>Gunneridae</taxon>
        <taxon>Pentapetalae</taxon>
        <taxon>asterids</taxon>
        <taxon>campanulids</taxon>
        <taxon>Asterales</taxon>
        <taxon>Asteraceae</taxon>
        <taxon>Asteroideae</taxon>
        <taxon>Anthemideae</taxon>
        <taxon>Anthemidinae</taxon>
        <taxon>Tanacetum</taxon>
    </lineage>
</organism>
<proteinExistence type="predicted"/>
<dbReference type="GO" id="GO:0046872">
    <property type="term" value="F:metal ion binding"/>
    <property type="evidence" value="ECO:0007669"/>
    <property type="project" value="UniProtKB-KW"/>
</dbReference>
<evidence type="ECO:0000313" key="3">
    <source>
        <dbReference type="EMBL" id="GEU62489.1"/>
    </source>
</evidence>
<dbReference type="GO" id="GO:0003887">
    <property type="term" value="F:DNA-directed DNA polymerase activity"/>
    <property type="evidence" value="ECO:0007669"/>
    <property type="project" value="UniProtKB-KW"/>
</dbReference>
<dbReference type="InterPro" id="IPR036397">
    <property type="entry name" value="RNaseH_sf"/>
</dbReference>
<dbReference type="InterPro" id="IPR039537">
    <property type="entry name" value="Retrotran_Ty1/copia-like"/>
</dbReference>
<dbReference type="InterPro" id="IPR057670">
    <property type="entry name" value="SH3_retrovirus"/>
</dbReference>
<feature type="region of interest" description="Disordered" evidence="1">
    <location>
        <begin position="1011"/>
        <end position="1035"/>
    </location>
</feature>
<protein>
    <recommendedName>
        <fullName evidence="2">Retroviral polymerase SH3-like domain-containing protein</fullName>
    </recommendedName>
</protein>
<dbReference type="Gene3D" id="3.30.420.10">
    <property type="entry name" value="Ribonuclease H-like superfamily/Ribonuclease H"/>
    <property type="match status" value="1"/>
</dbReference>
<sequence>MWVLQFVTIVKQQHKLDEVSYHKLFDILKQYQEEVNELRAERIARNPNPLALVATAQSNQDPYYQTPKSHKPYAPTSKASIPTRSHATTKNKGKEIAKPITPPSEKPKRVKDSTYHMEKMLLCKQAEQEQVQYDAAYNVFANEIQHSEQSESINNTCVVKTDDSNVIPDSLDMCDNDIQNDQNDVECDDERVALANLIVNLKLNVVENKKIQKKLKKANASLTHELTECKSVLAKTSRTLGESNSIRDSCLVALQTKQTEFDKYKACNDRTVDYDKLERKLNDTVGLLAQKYIDIKEGLKVKAYEISVVKEKHDELVKHSLLTKSHYEGLVKEKIKVIMDLKQNEERDIDKMISMEKQLKFLNENVYKRNQTIQTIHMLAPKCPTFNGRPAFSNPMYLKKAQSEIPCLYAITYDQSDPANRLVPNREETLTLESKSQSKLNKDFVLPYDYTKLNSLYEIFKPPTQEYQIHLAHANEIRKKMWRKSFVKTKPNIFKNIYFLPVSKSISKIRQAYNVMTNNINHFREIFDQTWVKHSKDHLYLRAPTAHDMQFLFKTCLIPLTLKTQNDSLAFVHELKQEMHADLKYVESLEKEIDKLESDKAEFSNIPQLKSTQIKDKVMSNNSQVKNKKTEVEYHPRMSSISKKTKSVTTCNDSLKSGTSNANAICATCGKCLVDSDHFACVTKFLNDVNARTKKHNVFPVSNRKPNRQANKSVATPPKKTVASETTIQKSKSYYRMLYKRTRFTTSKVLIIISSRLVNFVMRIWRLLSRNLRVLLEIFRETIYSLNFHLNFYYINLISKKDVVIGLPKLKYVKDQLCSSCEVGKSKQSSFKTKNATRLKGRLNLLHMDLCGPMRVVSINGKKYILNGVVERRNRALVEAARTMLSASKLSLFFWAEAIATACYTQNRSIITPTHEKMPYHIINDRKPIIKHLHIFGCTCYLTRDGKNLDKMKEKGDSCIMVGYSTQSKGYRVYNKRTRLIVESIHLRFDEIKEMSETSIANDTSGLVPQLQKASDYDNSDPAPQLQDVSPSADTTFSSQQELDLIFGHLYDEFFTAGTLSVNKSSSPTDNSNQQDTLPSTNIHPTSEPSTPTNVHAKKNNDDQVEYEFTNPFCTSIREVAESSSHNIDPEMYMFALIVSTAEPKNIKEAMADSAWIEAMQEELHQFDILQVWELVDKPFGKTVIRLKCLIPAESDSLPDAHARSTKTYYKHHDSRIKKAQDLKTKTSAKSDIQDLPSRYQVYQGRLLASFQGDAKYEHVGQDTRSQGGKDDQDKRIKI</sequence>
<comment type="caution">
    <text evidence="3">The sequence shown here is derived from an EMBL/GenBank/DDBJ whole genome shotgun (WGS) entry which is preliminary data.</text>
</comment>
<feature type="domain" description="Retroviral polymerase SH3-like" evidence="2">
    <location>
        <begin position="938"/>
        <end position="998"/>
    </location>
</feature>
<feature type="region of interest" description="Disordered" evidence="1">
    <location>
        <begin position="1064"/>
        <end position="1098"/>
    </location>
</feature>
<evidence type="ECO:0000256" key="1">
    <source>
        <dbReference type="SAM" id="MobiDB-lite"/>
    </source>
</evidence>
<feature type="region of interest" description="Disordered" evidence="1">
    <location>
        <begin position="61"/>
        <end position="110"/>
    </location>
</feature>
<accession>A0A6L2LN12</accession>
<dbReference type="GO" id="GO:0015074">
    <property type="term" value="P:DNA integration"/>
    <property type="evidence" value="ECO:0007669"/>
    <property type="project" value="UniProtKB-KW"/>
</dbReference>
<evidence type="ECO:0000259" key="2">
    <source>
        <dbReference type="Pfam" id="PF25597"/>
    </source>
</evidence>
<dbReference type="EMBL" id="BKCJ010004683">
    <property type="protein sequence ID" value="GEU62489.1"/>
    <property type="molecule type" value="Genomic_DNA"/>
</dbReference>
<reference evidence="3" key="1">
    <citation type="journal article" date="2019" name="Sci. Rep.">
        <title>Draft genome of Tanacetum cinerariifolium, the natural source of mosquito coil.</title>
        <authorList>
            <person name="Yamashiro T."/>
            <person name="Shiraishi A."/>
            <person name="Satake H."/>
            <person name="Nakayama K."/>
        </authorList>
    </citation>
    <scope>NUCLEOTIDE SEQUENCE</scope>
</reference>
<dbReference type="InterPro" id="IPR012337">
    <property type="entry name" value="RNaseH-like_sf"/>
</dbReference>
<dbReference type="GO" id="GO:0006310">
    <property type="term" value="P:DNA recombination"/>
    <property type="evidence" value="ECO:0007669"/>
    <property type="project" value="UniProtKB-KW"/>
</dbReference>
<dbReference type="PANTHER" id="PTHR42648:SF18">
    <property type="entry name" value="RETROTRANSPOSON, UNCLASSIFIED-LIKE PROTEIN"/>
    <property type="match status" value="1"/>
</dbReference>
<dbReference type="GO" id="GO:0003964">
    <property type="term" value="F:RNA-directed DNA polymerase activity"/>
    <property type="evidence" value="ECO:0007669"/>
    <property type="project" value="UniProtKB-KW"/>
</dbReference>
<feature type="region of interest" description="Disordered" evidence="1">
    <location>
        <begin position="1258"/>
        <end position="1279"/>
    </location>
</feature>
<dbReference type="GO" id="GO:0003676">
    <property type="term" value="F:nucleic acid binding"/>
    <property type="evidence" value="ECO:0007669"/>
    <property type="project" value="InterPro"/>
</dbReference>
<dbReference type="SUPFAM" id="SSF53098">
    <property type="entry name" value="Ribonuclease H-like"/>
    <property type="match status" value="1"/>
</dbReference>
<feature type="compositionally biased region" description="Polar residues" evidence="1">
    <location>
        <begin position="77"/>
        <end position="90"/>
    </location>
</feature>
<dbReference type="PANTHER" id="PTHR42648">
    <property type="entry name" value="TRANSPOSASE, PUTATIVE-RELATED"/>
    <property type="match status" value="1"/>
</dbReference>
<name>A0A6L2LN12_TANCI</name>
<feature type="compositionally biased region" description="Polar residues" evidence="1">
    <location>
        <begin position="1064"/>
        <end position="1094"/>
    </location>
</feature>
<dbReference type="GO" id="GO:0004519">
    <property type="term" value="F:endonuclease activity"/>
    <property type="evidence" value="ECO:0007669"/>
    <property type="project" value="UniProtKB-KW"/>
</dbReference>
<gene>
    <name evidence="3" type="ORF">Tci_034467</name>
</gene>